<dbReference type="GO" id="GO:0004846">
    <property type="term" value="F:urate oxidase activity"/>
    <property type="evidence" value="ECO:0007669"/>
    <property type="project" value="UniProtKB-EC"/>
</dbReference>
<evidence type="ECO:0000256" key="2">
    <source>
        <dbReference type="ARBA" id="ARBA00004831"/>
    </source>
</evidence>
<dbReference type="PROSITE" id="PS00366">
    <property type="entry name" value="URICASE"/>
    <property type="match status" value="1"/>
</dbReference>
<dbReference type="EMBL" id="SMOL01000781">
    <property type="protein sequence ID" value="KAB2594959.1"/>
    <property type="molecule type" value="Genomic_DNA"/>
</dbReference>
<organism evidence="9 10">
    <name type="scientific">Pyrus ussuriensis x Pyrus communis</name>
    <dbReference type="NCBI Taxonomy" id="2448454"/>
    <lineage>
        <taxon>Eukaryota</taxon>
        <taxon>Viridiplantae</taxon>
        <taxon>Streptophyta</taxon>
        <taxon>Embryophyta</taxon>
        <taxon>Tracheophyta</taxon>
        <taxon>Spermatophyta</taxon>
        <taxon>Magnoliopsida</taxon>
        <taxon>eudicotyledons</taxon>
        <taxon>Gunneridae</taxon>
        <taxon>Pentapetalae</taxon>
        <taxon>rosids</taxon>
        <taxon>fabids</taxon>
        <taxon>Rosales</taxon>
        <taxon>Rosaceae</taxon>
        <taxon>Amygdaloideae</taxon>
        <taxon>Maleae</taxon>
        <taxon>Pyrus</taxon>
    </lineage>
</organism>
<gene>
    <name evidence="9" type="ORF">D8674_030409</name>
</gene>
<dbReference type="GO" id="GO:0006145">
    <property type="term" value="P:purine nucleobase catabolic process"/>
    <property type="evidence" value="ECO:0007669"/>
    <property type="project" value="TreeGrafter"/>
</dbReference>
<name>A0A5N5EVE2_9ROSA</name>
<evidence type="ECO:0000256" key="8">
    <source>
        <dbReference type="ARBA" id="ARBA00031317"/>
    </source>
</evidence>
<evidence type="ECO:0000313" key="9">
    <source>
        <dbReference type="EMBL" id="KAB2594959.1"/>
    </source>
</evidence>
<dbReference type="Gene3D" id="3.10.270.10">
    <property type="entry name" value="Urate Oxidase"/>
    <property type="match status" value="1"/>
</dbReference>
<dbReference type="Proteomes" id="UP000327157">
    <property type="component" value="Chromosome 7"/>
</dbReference>
<comment type="subcellular location">
    <subcellularLocation>
        <location evidence="1">Peroxisome</location>
    </subcellularLocation>
</comment>
<evidence type="ECO:0000256" key="7">
    <source>
        <dbReference type="ARBA" id="ARBA00023140"/>
    </source>
</evidence>
<keyword evidence="7" id="KW-0576">Peroxisome</keyword>
<protein>
    <recommendedName>
        <fullName evidence="4">factor independent urate hydroxylase</fullName>
        <ecNumber evidence="4">1.7.3.3</ecNumber>
    </recommendedName>
    <alternativeName>
        <fullName evidence="8">Urate oxidase</fullName>
    </alternativeName>
</protein>
<reference evidence="9 10" key="1">
    <citation type="submission" date="2019-09" db="EMBL/GenBank/DDBJ databases">
        <authorList>
            <person name="Ou C."/>
        </authorList>
    </citation>
    <scope>NUCLEOTIDE SEQUENCE [LARGE SCALE GENOMIC DNA]</scope>
    <source>
        <strain evidence="9">S2</strain>
        <tissue evidence="9">Leaf</tissue>
    </source>
</reference>
<dbReference type="GO" id="GO:0005777">
    <property type="term" value="C:peroxisome"/>
    <property type="evidence" value="ECO:0007669"/>
    <property type="project" value="UniProtKB-SubCell"/>
</dbReference>
<evidence type="ECO:0000256" key="5">
    <source>
        <dbReference type="ARBA" id="ARBA00022631"/>
    </source>
</evidence>
<keyword evidence="10" id="KW-1185">Reference proteome</keyword>
<evidence type="ECO:0000256" key="1">
    <source>
        <dbReference type="ARBA" id="ARBA00004275"/>
    </source>
</evidence>
<dbReference type="AlphaFoldDB" id="A0A5N5EVE2"/>
<dbReference type="PANTHER" id="PTHR42874:SF1">
    <property type="entry name" value="URICASE"/>
    <property type="match status" value="1"/>
</dbReference>
<dbReference type="NCBIfam" id="TIGR03383">
    <property type="entry name" value="urate_oxi"/>
    <property type="match status" value="1"/>
</dbReference>
<reference evidence="10" key="2">
    <citation type="submission" date="2019-10" db="EMBL/GenBank/DDBJ databases">
        <title>A de novo genome assembly of a pear dwarfing rootstock.</title>
        <authorList>
            <person name="Wang F."/>
            <person name="Wang J."/>
            <person name="Li S."/>
            <person name="Zhang Y."/>
            <person name="Fang M."/>
            <person name="Ma L."/>
            <person name="Zhao Y."/>
            <person name="Jiang S."/>
        </authorList>
    </citation>
    <scope>NUCLEOTIDE SEQUENCE [LARGE SCALE GENOMIC DNA]</scope>
</reference>
<dbReference type="InterPro" id="IPR019842">
    <property type="entry name" value="Uricase_CS"/>
</dbReference>
<dbReference type="SUPFAM" id="SSF55620">
    <property type="entry name" value="Tetrahydrobiopterin biosynthesis enzymes-like"/>
    <property type="match status" value="2"/>
</dbReference>
<keyword evidence="6" id="KW-0560">Oxidoreductase</keyword>
<dbReference type="OrthoDB" id="9992118at2759"/>
<dbReference type="PRINTS" id="PR00093">
    <property type="entry name" value="URICASE"/>
</dbReference>
<keyword evidence="5" id="KW-0659">Purine metabolism</keyword>
<sequence length="385" mass="43952">MANRIEGFNFEQRHGKQRVRVARVWRNIDGRQTIVEWNVGISLLSDCVSAYTRDDNSDIVATDTMKNTVYVKAKECKEELSVEEFAVRLAKHFTSLYQQVTTAIVRIVEKPWERAYVDGQPHEHGFKLGSEKHTTEVILKKSGALRVTSGIEGLSLLKTTKSGFEGFIRDKYTALPDTRERILATEITASWKYQYESIFSIPQKTLYFTERYLSVKKALADTFYGPPKEGVYSPSVQSTLYHMAKTVLNGFPDIEAVQLKMPNIHFLPVNLSNKDNTIVKVRLFSHIPCFPAKQLSTAARIFPSWCLQPSPFIACLNYSMLMVSALSSSSVTLIWKLLFLLQVQFTHENFFLLVCCLQFEDDVYLPTDEPHGSIEATLSRFWSKT</sequence>
<comment type="pathway">
    <text evidence="2">Purine metabolism; urate degradation; (S)-allantoin from urate: step 1/3.</text>
</comment>
<accession>A0A5N5EVE2</accession>
<comment type="similarity">
    <text evidence="3">Belongs to the uricase family.</text>
</comment>
<dbReference type="Pfam" id="PF01014">
    <property type="entry name" value="Uricase"/>
    <property type="match status" value="2"/>
</dbReference>
<dbReference type="CDD" id="cd00445">
    <property type="entry name" value="Uricase"/>
    <property type="match status" value="1"/>
</dbReference>
<dbReference type="InterPro" id="IPR002042">
    <property type="entry name" value="Uricase"/>
</dbReference>
<dbReference type="GO" id="GO:0019628">
    <property type="term" value="P:urate catabolic process"/>
    <property type="evidence" value="ECO:0007669"/>
    <property type="project" value="UniProtKB-UniPathway"/>
</dbReference>
<proteinExistence type="inferred from homology"/>
<dbReference type="PANTHER" id="PTHR42874">
    <property type="entry name" value="URICASE"/>
    <property type="match status" value="1"/>
</dbReference>
<evidence type="ECO:0000313" key="10">
    <source>
        <dbReference type="Proteomes" id="UP000327157"/>
    </source>
</evidence>
<reference evidence="9 10" key="3">
    <citation type="submission" date="2019-11" db="EMBL/GenBank/DDBJ databases">
        <title>A de novo genome assembly of a pear dwarfing rootstock.</title>
        <authorList>
            <person name="Wang F."/>
            <person name="Wang J."/>
            <person name="Li S."/>
            <person name="Zhang Y."/>
            <person name="Fang M."/>
            <person name="Ma L."/>
            <person name="Zhao Y."/>
            <person name="Jiang S."/>
        </authorList>
    </citation>
    <scope>NUCLEOTIDE SEQUENCE [LARGE SCALE GENOMIC DNA]</scope>
    <source>
        <strain evidence="9">S2</strain>
        <tissue evidence="9">Leaf</tissue>
    </source>
</reference>
<evidence type="ECO:0000256" key="3">
    <source>
        <dbReference type="ARBA" id="ARBA00009760"/>
    </source>
</evidence>
<evidence type="ECO:0000256" key="6">
    <source>
        <dbReference type="ARBA" id="ARBA00023002"/>
    </source>
</evidence>
<dbReference type="EC" id="1.7.3.3" evidence="4"/>
<evidence type="ECO:0000256" key="4">
    <source>
        <dbReference type="ARBA" id="ARBA00012598"/>
    </source>
</evidence>
<comment type="caution">
    <text evidence="9">The sequence shown here is derived from an EMBL/GenBank/DDBJ whole genome shotgun (WGS) entry which is preliminary data.</text>
</comment>
<dbReference type="UniPathway" id="UPA00394">
    <property type="reaction ID" value="UER00650"/>
</dbReference>
<dbReference type="FunFam" id="3.10.270.10:FF:000001">
    <property type="entry name" value="Uricase"/>
    <property type="match status" value="1"/>
</dbReference>